<gene>
    <name evidence="2" type="ORF">E2562_008842</name>
</gene>
<protein>
    <submittedName>
        <fullName evidence="2">Uncharacterized protein</fullName>
    </submittedName>
</protein>
<reference evidence="2 3" key="1">
    <citation type="submission" date="2019-11" db="EMBL/GenBank/DDBJ databases">
        <title>Whole genome sequence of Oryza granulata.</title>
        <authorList>
            <person name="Li W."/>
        </authorList>
    </citation>
    <scope>NUCLEOTIDE SEQUENCE [LARGE SCALE GENOMIC DNA]</scope>
    <source>
        <strain evidence="3">cv. Menghai</strain>
        <tissue evidence="2">Leaf</tissue>
    </source>
</reference>
<name>A0A6G1D095_9ORYZ</name>
<proteinExistence type="predicted"/>
<sequence>MWSQSSGTAGGGCRIENGGVRGGAKTRLVASELALSASSAWAWEREDRSPLDRRGEASESSREISLIPPYRSSDGWGIYRKHDLHFSRGEAIVPLSIHVSVSY</sequence>
<evidence type="ECO:0000313" key="3">
    <source>
        <dbReference type="Proteomes" id="UP000479710"/>
    </source>
</evidence>
<feature type="compositionally biased region" description="Basic and acidic residues" evidence="1">
    <location>
        <begin position="45"/>
        <end position="62"/>
    </location>
</feature>
<dbReference type="EMBL" id="SPHZ02000007">
    <property type="protein sequence ID" value="KAF0905790.1"/>
    <property type="molecule type" value="Genomic_DNA"/>
</dbReference>
<dbReference type="AlphaFoldDB" id="A0A6G1D095"/>
<dbReference type="Proteomes" id="UP000479710">
    <property type="component" value="Unassembled WGS sequence"/>
</dbReference>
<evidence type="ECO:0000256" key="1">
    <source>
        <dbReference type="SAM" id="MobiDB-lite"/>
    </source>
</evidence>
<feature type="region of interest" description="Disordered" evidence="1">
    <location>
        <begin position="45"/>
        <end position="65"/>
    </location>
</feature>
<keyword evidence="3" id="KW-1185">Reference proteome</keyword>
<feature type="region of interest" description="Disordered" evidence="1">
    <location>
        <begin position="1"/>
        <end position="20"/>
    </location>
</feature>
<comment type="caution">
    <text evidence="2">The sequence shown here is derived from an EMBL/GenBank/DDBJ whole genome shotgun (WGS) entry which is preliminary data.</text>
</comment>
<accession>A0A6G1D095</accession>
<organism evidence="2 3">
    <name type="scientific">Oryza meyeriana var. granulata</name>
    <dbReference type="NCBI Taxonomy" id="110450"/>
    <lineage>
        <taxon>Eukaryota</taxon>
        <taxon>Viridiplantae</taxon>
        <taxon>Streptophyta</taxon>
        <taxon>Embryophyta</taxon>
        <taxon>Tracheophyta</taxon>
        <taxon>Spermatophyta</taxon>
        <taxon>Magnoliopsida</taxon>
        <taxon>Liliopsida</taxon>
        <taxon>Poales</taxon>
        <taxon>Poaceae</taxon>
        <taxon>BOP clade</taxon>
        <taxon>Oryzoideae</taxon>
        <taxon>Oryzeae</taxon>
        <taxon>Oryzinae</taxon>
        <taxon>Oryza</taxon>
        <taxon>Oryza meyeriana</taxon>
    </lineage>
</organism>
<evidence type="ECO:0000313" key="2">
    <source>
        <dbReference type="EMBL" id="KAF0905790.1"/>
    </source>
</evidence>